<feature type="compositionally biased region" description="Polar residues" evidence="4">
    <location>
        <begin position="443"/>
        <end position="456"/>
    </location>
</feature>
<gene>
    <name evidence="6" type="ORF">PsYK624_118910</name>
</gene>
<dbReference type="InterPro" id="IPR036322">
    <property type="entry name" value="WD40_repeat_dom_sf"/>
</dbReference>
<dbReference type="Gene3D" id="2.130.10.10">
    <property type="entry name" value="YVTN repeat-like/Quinoprotein amine dehydrogenase"/>
    <property type="match status" value="2"/>
</dbReference>
<keyword evidence="5" id="KW-1133">Transmembrane helix</keyword>
<dbReference type="Pfam" id="PF00400">
    <property type="entry name" value="WD40"/>
    <property type="match status" value="1"/>
</dbReference>
<dbReference type="AlphaFoldDB" id="A0A9P3GIH3"/>
<feature type="transmembrane region" description="Helical" evidence="5">
    <location>
        <begin position="268"/>
        <end position="287"/>
    </location>
</feature>
<keyword evidence="5" id="KW-0472">Membrane</keyword>
<accession>A0A9P3GIH3</accession>
<dbReference type="SUPFAM" id="SSF50978">
    <property type="entry name" value="WD40 repeat-like"/>
    <property type="match status" value="1"/>
</dbReference>
<dbReference type="Proteomes" id="UP000703269">
    <property type="component" value="Unassembled WGS sequence"/>
</dbReference>
<dbReference type="SUPFAM" id="SSF50998">
    <property type="entry name" value="Quinoprotein alcohol dehydrogenase-like"/>
    <property type="match status" value="1"/>
</dbReference>
<dbReference type="InterPro" id="IPR051350">
    <property type="entry name" value="WD_repeat-ST_regulator"/>
</dbReference>
<protein>
    <submittedName>
        <fullName evidence="6">WD40 repeat domain-containing protein</fullName>
    </submittedName>
</protein>
<keyword evidence="2" id="KW-0677">Repeat</keyword>
<sequence length="937" mass="104036">MPRGTRTSLDSTESSHQQLLHTLLNALQELGKDGDNTLVDQARKMVETFLRNLAHAARQLDNPIGILSSSLYLRDRLARILYLFRDNAADLFPTRVQRQPREDVINLTVRKRSKAAARYNADPDMLDGLDAEDLPDQLHGLAREVAALLDCMEESQEYTDEGMKASFATFEGDLVYWASCLQAYEGRFKTPAVQRYLHDLASSMGEYIDNVVSSLQIFVEIGVPSIASHQKHAADNLLTVATFFSAVTATTLQFSYTQTDGPLQNSVNGFWFTSLVFSLAAVVNSLLGVDWKQEMHRGPGHRIPWWVLAWIKKSPLVFLVLSVACFSVGLVVFAFSSGQHLITSTVTTALSACSSFGIAAVACWFASRRTVSIMHASGTWLMDALSRADTSIRRLLGTDLVLSSFRVSVRAAAFWIERICRGAARVIRTVLSTKPQREDRPQRSTSDPESPDTGDSGNKYLKSYSVSHPTSTGALSECISLRSYDLFSGPTVTSTPLSQPIFVTIDGPEDTVVADGESAGTITHSSIIAQTQSALSIADHIKAAPLQFPDSSRSERMTSAMVQRSPTKQRVPLLKQVERCFDLNPHQSLVRDLQFSPDGRYLATSSWDQTSVIFAIDEDMTADEPIVVDRTLKHEAGFVRQIIWSPDGRQVLTRTGREVQIWTEDGACKRKIDRATTLQAIAWLPGGDAFLAAEGAYITKLDLVGKVLGQYYFGPMIIHDMTATTDSRRMMCVGVLTSSSNGLRPKKSRAESQIIVYNFETHEIEDRVPVVHDIRHIRMSRSGDMALISYENRAPPQLWQLEYSDEIARLQLRHTYMPKRPVDFSGPSYFGGKQDELVICTDKAGDVHIWDRESGALLRHVRLHALGGGGLTCITCSPSADPLMFATGTNDGKVHLWTITQKEREVMRRLDDDLSYRAAQTVLIPRSSSPDVFEHDS</sequence>
<dbReference type="InterPro" id="IPR001680">
    <property type="entry name" value="WD40_rpt"/>
</dbReference>
<organism evidence="6 7">
    <name type="scientific">Phanerochaete sordida</name>
    <dbReference type="NCBI Taxonomy" id="48140"/>
    <lineage>
        <taxon>Eukaryota</taxon>
        <taxon>Fungi</taxon>
        <taxon>Dikarya</taxon>
        <taxon>Basidiomycota</taxon>
        <taxon>Agaricomycotina</taxon>
        <taxon>Agaricomycetes</taxon>
        <taxon>Polyporales</taxon>
        <taxon>Phanerochaetaceae</taxon>
        <taxon>Phanerochaete</taxon>
    </lineage>
</organism>
<evidence type="ECO:0000313" key="6">
    <source>
        <dbReference type="EMBL" id="GJE95705.1"/>
    </source>
</evidence>
<dbReference type="InterPro" id="IPR015943">
    <property type="entry name" value="WD40/YVTN_repeat-like_dom_sf"/>
</dbReference>
<feature type="region of interest" description="Disordered" evidence="4">
    <location>
        <begin position="432"/>
        <end position="463"/>
    </location>
</feature>
<dbReference type="OrthoDB" id="972532at2759"/>
<feature type="repeat" description="WD" evidence="3">
    <location>
        <begin position="583"/>
        <end position="624"/>
    </location>
</feature>
<dbReference type="PANTHER" id="PTHR22838">
    <property type="entry name" value="WD REPEAT PROTEIN 26-RELATED"/>
    <property type="match status" value="1"/>
</dbReference>
<keyword evidence="5" id="KW-0812">Transmembrane</keyword>
<feature type="transmembrane region" description="Helical" evidence="5">
    <location>
        <begin position="341"/>
        <end position="366"/>
    </location>
</feature>
<dbReference type="EMBL" id="BPQB01000051">
    <property type="protein sequence ID" value="GJE95705.1"/>
    <property type="molecule type" value="Genomic_DNA"/>
</dbReference>
<keyword evidence="7" id="KW-1185">Reference proteome</keyword>
<evidence type="ECO:0000256" key="5">
    <source>
        <dbReference type="SAM" id="Phobius"/>
    </source>
</evidence>
<evidence type="ECO:0000256" key="1">
    <source>
        <dbReference type="ARBA" id="ARBA00022574"/>
    </source>
</evidence>
<dbReference type="SMART" id="SM00320">
    <property type="entry name" value="WD40"/>
    <property type="match status" value="3"/>
</dbReference>
<keyword evidence="1 3" id="KW-0853">WD repeat</keyword>
<dbReference type="PANTHER" id="PTHR22838:SF0">
    <property type="entry name" value="WD REPEAT-CONTAINING PROTEIN 26"/>
    <property type="match status" value="1"/>
</dbReference>
<feature type="transmembrane region" description="Helical" evidence="5">
    <location>
        <begin position="316"/>
        <end position="335"/>
    </location>
</feature>
<proteinExistence type="predicted"/>
<dbReference type="InterPro" id="IPR011047">
    <property type="entry name" value="Quinoprotein_ADH-like_sf"/>
</dbReference>
<dbReference type="PROSITE" id="PS50082">
    <property type="entry name" value="WD_REPEATS_2"/>
    <property type="match status" value="1"/>
</dbReference>
<evidence type="ECO:0000313" key="7">
    <source>
        <dbReference type="Proteomes" id="UP000703269"/>
    </source>
</evidence>
<evidence type="ECO:0000256" key="4">
    <source>
        <dbReference type="SAM" id="MobiDB-lite"/>
    </source>
</evidence>
<comment type="caution">
    <text evidence="6">The sequence shown here is derived from an EMBL/GenBank/DDBJ whole genome shotgun (WGS) entry which is preliminary data.</text>
</comment>
<evidence type="ECO:0000256" key="3">
    <source>
        <dbReference type="PROSITE-ProRule" id="PRU00221"/>
    </source>
</evidence>
<reference evidence="6 7" key="1">
    <citation type="submission" date="2021-08" db="EMBL/GenBank/DDBJ databases">
        <title>Draft Genome Sequence of Phanerochaete sordida strain YK-624.</title>
        <authorList>
            <person name="Mori T."/>
            <person name="Dohra H."/>
            <person name="Suzuki T."/>
            <person name="Kawagishi H."/>
            <person name="Hirai H."/>
        </authorList>
    </citation>
    <scope>NUCLEOTIDE SEQUENCE [LARGE SCALE GENOMIC DNA]</scope>
    <source>
        <strain evidence="6 7">YK-624</strain>
    </source>
</reference>
<name>A0A9P3GIH3_9APHY</name>
<evidence type="ECO:0000256" key="2">
    <source>
        <dbReference type="ARBA" id="ARBA00022737"/>
    </source>
</evidence>